<dbReference type="InterPro" id="IPR026019">
    <property type="entry name" value="Ribul_P_3_epim"/>
</dbReference>
<dbReference type="Pfam" id="PF00834">
    <property type="entry name" value="Ribul_P_3_epim"/>
    <property type="match status" value="1"/>
</dbReference>
<gene>
    <name evidence="10" type="primary">rpe</name>
    <name evidence="10" type="ORF">CARN1_0971</name>
    <name evidence="11" type="ORF">CARN4_0247</name>
</gene>
<evidence type="ECO:0000256" key="1">
    <source>
        <dbReference type="ARBA" id="ARBA00001782"/>
    </source>
</evidence>
<dbReference type="InterPro" id="IPR011060">
    <property type="entry name" value="RibuloseP-bd_barrel"/>
</dbReference>
<dbReference type="GO" id="GO:0004750">
    <property type="term" value="F:D-ribulose-phosphate 3-epimerase activity"/>
    <property type="evidence" value="ECO:0007669"/>
    <property type="project" value="UniProtKB-EC"/>
</dbReference>
<dbReference type="NCBIfam" id="TIGR01163">
    <property type="entry name" value="rpe"/>
    <property type="match status" value="1"/>
</dbReference>
<comment type="caution">
    <text evidence="10">The sequence shown here is derived from an EMBL/GenBank/DDBJ whole genome shotgun (WGS) entry which is preliminary data.</text>
</comment>
<dbReference type="HAMAP" id="MF_02227">
    <property type="entry name" value="RPE"/>
    <property type="match status" value="1"/>
</dbReference>
<dbReference type="PANTHER" id="PTHR11749">
    <property type="entry name" value="RIBULOSE-5-PHOSPHATE-3-EPIMERASE"/>
    <property type="match status" value="1"/>
</dbReference>
<dbReference type="CDD" id="cd00429">
    <property type="entry name" value="RPE"/>
    <property type="match status" value="1"/>
</dbReference>
<dbReference type="AlphaFoldDB" id="E6PJ49"/>
<evidence type="ECO:0000256" key="4">
    <source>
        <dbReference type="ARBA" id="ARBA00001947"/>
    </source>
</evidence>
<dbReference type="GO" id="GO:0006098">
    <property type="term" value="P:pentose-phosphate shunt"/>
    <property type="evidence" value="ECO:0007669"/>
    <property type="project" value="InterPro"/>
</dbReference>
<dbReference type="GO" id="GO:0005737">
    <property type="term" value="C:cytoplasm"/>
    <property type="evidence" value="ECO:0007669"/>
    <property type="project" value="UniProtKB-ARBA"/>
</dbReference>
<dbReference type="PIRSF" id="PIRSF001461">
    <property type="entry name" value="RPE"/>
    <property type="match status" value="1"/>
</dbReference>
<accession>E6PJ49</accession>
<keyword evidence="9 10" id="KW-0413">Isomerase</keyword>
<evidence type="ECO:0000313" key="11">
    <source>
        <dbReference type="EMBL" id="CBI00899.1"/>
    </source>
</evidence>
<comment type="cofactor">
    <cofactor evidence="4">
        <name>Zn(2+)</name>
        <dbReference type="ChEBI" id="CHEBI:29105"/>
    </cofactor>
</comment>
<dbReference type="EMBL" id="CABL01000019">
    <property type="protein sequence ID" value="CBH76491.1"/>
    <property type="molecule type" value="Genomic_DNA"/>
</dbReference>
<keyword evidence="8" id="KW-0479">Metal-binding</keyword>
<dbReference type="EMBL" id="CABO01000007">
    <property type="protein sequence ID" value="CBI00899.1"/>
    <property type="molecule type" value="Genomic_DNA"/>
</dbReference>
<evidence type="ECO:0000256" key="2">
    <source>
        <dbReference type="ARBA" id="ARBA00001936"/>
    </source>
</evidence>
<evidence type="ECO:0000256" key="3">
    <source>
        <dbReference type="ARBA" id="ARBA00001941"/>
    </source>
</evidence>
<dbReference type="InterPro" id="IPR013785">
    <property type="entry name" value="Aldolase_TIM"/>
</dbReference>
<dbReference type="NCBIfam" id="NF004076">
    <property type="entry name" value="PRK05581.1-4"/>
    <property type="match status" value="1"/>
</dbReference>
<comment type="catalytic activity">
    <reaction evidence="1">
        <text>D-ribulose 5-phosphate = D-xylulose 5-phosphate</text>
        <dbReference type="Rhea" id="RHEA:13677"/>
        <dbReference type="ChEBI" id="CHEBI:57737"/>
        <dbReference type="ChEBI" id="CHEBI:58121"/>
        <dbReference type="EC" id="5.1.3.1"/>
    </reaction>
</comment>
<evidence type="ECO:0000256" key="5">
    <source>
        <dbReference type="ARBA" id="ARBA00001954"/>
    </source>
</evidence>
<dbReference type="PROSITE" id="PS01086">
    <property type="entry name" value="RIBUL_P_3_EPIMER_2"/>
    <property type="match status" value="1"/>
</dbReference>
<comment type="cofactor">
    <cofactor evidence="3">
        <name>Co(2+)</name>
        <dbReference type="ChEBI" id="CHEBI:48828"/>
    </cofactor>
</comment>
<sequence length="217" mass="23221">MKLAPSLLSANFARIGEEIAAVVDAGADYLHLDVMDGRFVPNITWGPKIIGDLRPLTRVPFDAHLMIVEPERYVEAFVAAGADIVTFHLEATPHAQRLLAHLRSLGVKAGIAIDPQTPVAALVDIVEDCDLLLVMSVNPGFGGQSFLERSLTKIREARALVDERNPRCEIEVDGGINARTLPLVAEAGADIAVMGSAVFDAADPAVQLRSLRALLAT</sequence>
<evidence type="ECO:0000256" key="7">
    <source>
        <dbReference type="ARBA" id="ARBA00013188"/>
    </source>
</evidence>
<evidence type="ECO:0000256" key="8">
    <source>
        <dbReference type="ARBA" id="ARBA00022723"/>
    </source>
</evidence>
<dbReference type="FunFam" id="3.20.20.70:FF:000004">
    <property type="entry name" value="Ribulose-phosphate 3-epimerase"/>
    <property type="match status" value="1"/>
</dbReference>
<dbReference type="Gene3D" id="3.20.20.70">
    <property type="entry name" value="Aldolase class I"/>
    <property type="match status" value="1"/>
</dbReference>
<comment type="cofactor">
    <cofactor evidence="2">
        <name>Mn(2+)</name>
        <dbReference type="ChEBI" id="CHEBI:29035"/>
    </cofactor>
</comment>
<evidence type="ECO:0000256" key="6">
    <source>
        <dbReference type="ARBA" id="ARBA00009541"/>
    </source>
</evidence>
<reference evidence="10" key="1">
    <citation type="submission" date="2009-10" db="EMBL/GenBank/DDBJ databases">
        <title>Diversity of trophic interactions inside an arsenic-rich microbial ecosystem.</title>
        <authorList>
            <person name="Bertin P.N."/>
            <person name="Heinrich-Salmeron A."/>
            <person name="Pelletier E."/>
            <person name="Goulhen-Chollet F."/>
            <person name="Arsene-Ploetze F."/>
            <person name="Gallien S."/>
            <person name="Calteau A."/>
            <person name="Vallenet D."/>
            <person name="Casiot C."/>
            <person name="Chane-Woon-Ming B."/>
            <person name="Giloteaux L."/>
            <person name="Barakat M."/>
            <person name="Bonnefoy V."/>
            <person name="Bruneel O."/>
            <person name="Chandler M."/>
            <person name="Cleiss J."/>
            <person name="Duran R."/>
            <person name="Elbaz-Poulichet F."/>
            <person name="Fonknechten N."/>
            <person name="Lauga B."/>
            <person name="Mornico D."/>
            <person name="Ortet P."/>
            <person name="Schaeffer C."/>
            <person name="Siguier P."/>
            <person name="Alexander Thil Smith A."/>
            <person name="Van Dorsselaer A."/>
            <person name="Weissenbach J."/>
            <person name="Medigue C."/>
            <person name="Le Paslier D."/>
        </authorList>
    </citation>
    <scope>NUCLEOTIDE SEQUENCE</scope>
</reference>
<evidence type="ECO:0000256" key="9">
    <source>
        <dbReference type="ARBA" id="ARBA00023235"/>
    </source>
</evidence>
<dbReference type="PROSITE" id="PS01085">
    <property type="entry name" value="RIBUL_P_3_EPIMER_1"/>
    <property type="match status" value="1"/>
</dbReference>
<proteinExistence type="inferred from homology"/>
<dbReference type="GO" id="GO:0005975">
    <property type="term" value="P:carbohydrate metabolic process"/>
    <property type="evidence" value="ECO:0007669"/>
    <property type="project" value="InterPro"/>
</dbReference>
<name>E6PJ49_9ZZZZ</name>
<protein>
    <recommendedName>
        <fullName evidence="7">ribulose-phosphate 3-epimerase</fullName>
        <ecNumber evidence="7">5.1.3.1</ecNumber>
    </recommendedName>
</protein>
<dbReference type="EC" id="5.1.3.1" evidence="7"/>
<dbReference type="InterPro" id="IPR000056">
    <property type="entry name" value="Ribul_P_3_epim-like"/>
</dbReference>
<dbReference type="GO" id="GO:0046872">
    <property type="term" value="F:metal ion binding"/>
    <property type="evidence" value="ECO:0007669"/>
    <property type="project" value="UniProtKB-KW"/>
</dbReference>
<comment type="similarity">
    <text evidence="6">Belongs to the ribulose-phosphate 3-epimerase family.</text>
</comment>
<evidence type="ECO:0000313" key="10">
    <source>
        <dbReference type="EMBL" id="CBH76491.1"/>
    </source>
</evidence>
<organism evidence="10">
    <name type="scientific">mine drainage metagenome</name>
    <dbReference type="NCBI Taxonomy" id="410659"/>
    <lineage>
        <taxon>unclassified sequences</taxon>
        <taxon>metagenomes</taxon>
        <taxon>ecological metagenomes</taxon>
    </lineage>
</organism>
<comment type="cofactor">
    <cofactor evidence="5">
        <name>Fe(2+)</name>
        <dbReference type="ChEBI" id="CHEBI:29033"/>
    </cofactor>
</comment>
<dbReference type="SUPFAM" id="SSF51366">
    <property type="entry name" value="Ribulose-phoshate binding barrel"/>
    <property type="match status" value="1"/>
</dbReference>